<protein>
    <submittedName>
        <fullName evidence="1">T25N20.1</fullName>
    </submittedName>
</protein>
<organism evidence="1">
    <name type="scientific">Arabidopsis thaliana</name>
    <name type="common">Mouse-ear cress</name>
    <dbReference type="NCBI Taxonomy" id="3702"/>
    <lineage>
        <taxon>Eukaryota</taxon>
        <taxon>Viridiplantae</taxon>
        <taxon>Streptophyta</taxon>
        <taxon>Embryophyta</taxon>
        <taxon>Tracheophyta</taxon>
        <taxon>Spermatophyta</taxon>
        <taxon>Magnoliopsida</taxon>
        <taxon>eudicotyledons</taxon>
        <taxon>Gunneridae</taxon>
        <taxon>Pentapetalae</taxon>
        <taxon>rosids</taxon>
        <taxon>malvids</taxon>
        <taxon>Brassicales</taxon>
        <taxon>Brassicaceae</taxon>
        <taxon>Camelineae</taxon>
        <taxon>Arabidopsis</taxon>
    </lineage>
</organism>
<reference key="1">
    <citation type="journal article" date="2000" name="Nature">
        <title>Sequence and analysis of chromosome 1 of the plant Arabidopsis thaliana.</title>
        <authorList>
            <person name="Theologis A."/>
            <person name="Ecker J.R."/>
            <person name="Palm C.J."/>
            <person name="Federspiel N.A."/>
            <person name="Kaul S."/>
            <person name="White O."/>
            <person name="Alonso J."/>
            <person name="Altafi H."/>
            <person name="Araujo R."/>
            <person name="Bowman C.L."/>
            <person name="Brooks S.Y."/>
            <person name="Buehler E."/>
            <person name="Chan A."/>
            <person name="Chao Q."/>
            <person name="Chen H."/>
            <person name="Cheuk R.F."/>
            <person name="Chin C.W."/>
            <person name="Chung M.K."/>
            <person name="Conn L."/>
            <person name="Conway A.B."/>
            <person name="Conway A.R."/>
            <person name="Creasy T.H."/>
            <person name="Dewar K."/>
            <person name="Dunn P."/>
            <person name="Etgu P."/>
            <person name="Feldblyum T.V."/>
            <person name="Feng J."/>
            <person name="Fong B."/>
            <person name="Fujii C.Y."/>
            <person name="Gill J.E."/>
            <person name="Goldsmith A.D."/>
            <person name="Haas B."/>
            <person name="Hansen N.F."/>
            <person name="Hughes B."/>
            <person name="Huizar L."/>
            <person name="Hunter J.L."/>
            <person name="Jenkins J."/>
            <person name="Johnson-Hopson C."/>
            <person name="Khan S."/>
            <person name="Khaykin E."/>
            <person name="Kim C.J."/>
            <person name="Koo H.L."/>
            <person name="Kremenetskaia I."/>
            <person name="Kurtz D.B."/>
            <person name="Kwan A."/>
            <person name="Lam B."/>
            <person name="Langin-Hooper S."/>
            <person name="Lee A."/>
            <person name="Lee J.M."/>
            <person name="Lenz C.A."/>
            <person name="Li J.H."/>
            <person name="Li Y."/>
            <person name="Lin X."/>
            <person name="Liu S.X."/>
            <person name="Liu Z.A."/>
            <person name="Luros J.S."/>
            <person name="Maiti R."/>
            <person name="Marziali A."/>
            <person name="Militscher J."/>
            <person name="Miranda M."/>
            <person name="Nguyen M."/>
            <person name="Nierman W.C."/>
            <person name="Osborne B.I."/>
            <person name="Pai G."/>
            <person name="Peterson J."/>
            <person name="Pham P.K."/>
            <person name="Rizzo M."/>
            <person name="Rooney T."/>
            <person name="Rowley D."/>
            <person name="Sakano H."/>
            <person name="Salzberg S.L."/>
            <person name="Schwartz J.R."/>
            <person name="Shinn P."/>
            <person name="Southwick A.M."/>
            <person name="Sun H."/>
            <person name="Tallon L.J."/>
            <person name="Tambunga G."/>
            <person name="Toriumi M.J."/>
            <person name="Town C.D."/>
            <person name="Utterback T."/>
            <person name="Van Aken S."/>
            <person name="Vaysberg M."/>
            <person name="Vysotskaia V.S."/>
            <person name="Walker M."/>
            <person name="Wu D."/>
            <person name="Yu G."/>
            <person name="Fraser C.M."/>
            <person name="Venter J.C."/>
            <person name="Davis R.W."/>
        </authorList>
    </citation>
    <scope>NUCLEOTIDE SEQUENCE [LARGE SCALE GENOMIC DNA]</scope>
    <source>
        <strain>cv. Columbia</strain>
    </source>
</reference>
<dbReference type="AlphaFoldDB" id="Q9LR52"/>
<evidence type="ECO:0000313" key="1">
    <source>
        <dbReference type="EMBL" id="AAF79720.1"/>
    </source>
</evidence>
<proteinExistence type="predicted"/>
<sequence>MPNPSYVISLQKCDFCINLEAMATIAPRHITHFHAIHKIFPTKINTSIKFAYNNKCYIIM</sequence>
<reference evidence="1" key="2">
    <citation type="submission" date="2000-06" db="EMBL/GenBank/DDBJ databases">
        <title>Genomic sequence for Arabidopsis thaliana BAC T25N20 from chromosome I.</title>
        <authorList>
            <person name="Johnson-Hopson C."/>
            <person name="Brooks S."/>
            <person name="Buehler E."/>
            <person name="Chao Q."/>
            <person name="Khan S."/>
            <person name="Kim C."/>
            <person name="Shinn P."/>
            <person name="Altafi H."/>
            <person name="Bei Q."/>
            <person name="Chin C."/>
            <person name="Chiou J."/>
            <person name="Choi E."/>
            <person name="Conn L."/>
            <person name="Conway A."/>
            <person name="Gonzales A."/>
            <person name="Hansen N."/>
            <person name="Howing B."/>
            <person name="Koo T."/>
            <person name="Lam B."/>
            <person name="Lee J."/>
            <person name="Lenz C."/>
            <person name="Li J."/>
            <person name="Liu A."/>
            <person name="Liu K."/>
            <person name="Liu S."/>
            <person name="Mukharsky N."/>
            <person name="Nguyen M."/>
            <person name="Palm C."/>
            <person name="Pham P."/>
            <person name="Sakano H."/>
            <person name="Schwartz J."/>
            <person name="Southwick A."/>
            <person name="Thaveri A."/>
            <person name="Toriumi M."/>
            <person name="Vaysberg M."/>
            <person name="Yu G."/>
            <person name="Federspiel N.A."/>
            <person name="Theologis A."/>
            <person name="Ecker J.R."/>
        </authorList>
    </citation>
    <scope>NUCLEOTIDE SEQUENCE</scope>
</reference>
<accession>Q9LR52</accession>
<name>Q9LR52_ARATH</name>
<reference evidence="1" key="3">
    <citation type="submission" date="2000-06" db="EMBL/GenBank/DDBJ databases">
        <authorList>
            <person name="Cheuk R."/>
            <person name="Shinn P."/>
            <person name="Brooks S."/>
            <person name="Buehler E."/>
            <person name="Chao Q."/>
            <person name="Johnson-Hopson C."/>
            <person name="Khan S."/>
            <person name="Kim C."/>
            <person name="Altafi H."/>
            <person name="Bei B."/>
            <person name="Chin C."/>
            <person name="Chiou J."/>
            <person name="Choi E."/>
            <person name="Conn L."/>
            <person name="Conway A."/>
            <person name="Gonzalez A."/>
            <person name="Hansen N."/>
            <person name="Howing B."/>
            <person name="Koo T."/>
            <person name="Lam B."/>
            <person name="Lee J."/>
            <person name="Lenz C."/>
            <person name="Li J."/>
            <person name="Liu A."/>
            <person name="Liu J."/>
            <person name="Liu S."/>
            <person name="Mukharsky N."/>
            <person name="Nguyen M."/>
            <person name="Palm C."/>
            <person name="Pham P."/>
            <person name="Sakano H."/>
            <person name="Schwartz J."/>
            <person name="Southwick A."/>
            <person name="Thaveri A."/>
            <person name="Toriumi M."/>
            <person name="Vaysberg M."/>
            <person name="Yu G."/>
            <person name="Davis R."/>
            <person name="Federspiel N."/>
            <person name="Theologis A."/>
            <person name="Ecker J."/>
        </authorList>
    </citation>
    <scope>NUCLEOTIDE SEQUENCE</scope>
</reference>
<dbReference type="EMBL" id="AC005106">
    <property type="protein sequence ID" value="AAF79720.1"/>
    <property type="molecule type" value="Genomic_DNA"/>
</dbReference>